<dbReference type="Pfam" id="PF00550">
    <property type="entry name" value="PP-binding"/>
    <property type="match status" value="1"/>
</dbReference>
<dbReference type="Pfam" id="PF02801">
    <property type="entry name" value="Ketoacyl-synt_C"/>
    <property type="match status" value="1"/>
</dbReference>
<dbReference type="InterPro" id="IPR020802">
    <property type="entry name" value="TesA-like"/>
</dbReference>
<evidence type="ECO:0000313" key="7">
    <source>
        <dbReference type="EMBL" id="MBB5850541.1"/>
    </source>
</evidence>
<dbReference type="GO" id="GO:0071770">
    <property type="term" value="P:DIM/DIP cell wall layer assembly"/>
    <property type="evidence" value="ECO:0007669"/>
    <property type="project" value="TreeGrafter"/>
</dbReference>
<feature type="region of interest" description="Disordered" evidence="4">
    <location>
        <begin position="686"/>
        <end position="711"/>
    </location>
</feature>
<dbReference type="InterPro" id="IPR016039">
    <property type="entry name" value="Thiolase-like"/>
</dbReference>
<evidence type="ECO:0000256" key="1">
    <source>
        <dbReference type="ARBA" id="ARBA00022450"/>
    </source>
</evidence>
<dbReference type="Gene3D" id="3.30.70.3290">
    <property type="match status" value="2"/>
</dbReference>
<dbReference type="PROSITE" id="PS00606">
    <property type="entry name" value="KS3_1"/>
    <property type="match status" value="1"/>
</dbReference>
<dbReference type="PANTHER" id="PTHR43775">
    <property type="entry name" value="FATTY ACID SYNTHASE"/>
    <property type="match status" value="1"/>
</dbReference>
<comment type="caution">
    <text evidence="7">The sequence shown here is derived from an EMBL/GenBank/DDBJ whole genome shotgun (WGS) entry which is preliminary data.</text>
</comment>
<dbReference type="Pfam" id="PF00975">
    <property type="entry name" value="Thioesterase"/>
    <property type="match status" value="1"/>
</dbReference>
<dbReference type="SUPFAM" id="SSF47336">
    <property type="entry name" value="ACP-like"/>
    <property type="match status" value="1"/>
</dbReference>
<keyword evidence="8" id="KW-1185">Reference proteome</keyword>
<dbReference type="Gene3D" id="3.40.47.10">
    <property type="match status" value="1"/>
</dbReference>
<dbReference type="InterPro" id="IPR050091">
    <property type="entry name" value="PKS_NRPS_Biosynth_Enz"/>
</dbReference>
<dbReference type="EMBL" id="JACHMX010000001">
    <property type="protein sequence ID" value="MBB5850541.1"/>
    <property type="molecule type" value="Genomic_DNA"/>
</dbReference>
<sequence>MTPASEPIAITGMAVRLPDADSLRRFHRNLAEGKDSVREVPVERLRLAGIDPGLDHRPLASLTGVEEFDHEFFGIPLREAELMDPQHRLSLQLTYAAIEDSGHAFGSVRGTRTAVVMAGGRSDYPELMTEADEGVLTLLGTGTSVLPGRIAHLLGTQGPALVVDTGCSTGLVALDLAAGMLRGGQASLAIVGGVAVRSTFADAADDRYAEVVSSSGRCRAFDADADGTGDGEGGVVLVLKLLSDAVRDRDHVHAVVRSTAVNHNGDRSNGLSAPSPAAQVDLLRDAWRKAGLRPGGLGYLEAHGSGTRLGDLIEVEAISRAGGGQASGRESCVIGSVKTNIGHLDHVAGLAGLVKVVAGIQNRVIYPSLHFTRPNPLVDFDRLGIRVATELVEWKADDDGPLLGGVSSFSLAGTNAHAVVESAPAARPAGGESSEWAGGVATVSGRGWPAVARVCAALRERIADDPELDVRDVLHTLNRGRDHLPWRVAFPVRNRAELLDGLRRAGKRAARGGPAPSGSRRPMWTVVPGAGPSARDADLLAGRYAVYAAAVAECVEAAPDEVDEATTAWFSRSHAFLRLMRTWGIDTTLVSGSAALAKLARGEASLPAALAEAMRSEDGERGSDDPGGDVLVCDLDSVRGDDVLARVADLYVSGLDVDWDVVHEGAERRRVSLPGYSFEPTRCWVTPPRRDTASPAPALVPPRSDRPPTSRADYEQALSRVWAGSLRVGEVPPDADYFELGGTSVLALQVLAEIRRELGVRLRLRDIYAHRTLRDLAGFMAVSAGHDVDTTAGRLVPIRAGGEHPALFCPHPSGGGVQPYFALAQALPAGHPVIGVPAVGLDDGLDPDPTVEAMATRYVGELRQVQPTGPYRLVGWSFGAVIAYEMARQLSAVGDRVAPLVLIDANTELDPEPPPERESALLVNLLTAGSDFSVDVGALAGLSERERLTAVIKTAKEAGRLPPTMTRHQIGAMTKVLRANDLALLDYRWAGYAGPAVVIRAESPLFEGPDDRAEDLGWRKFITGEVTVHSVPGDHFTMMRRHHSAIADIIGRVL</sequence>
<dbReference type="Gene3D" id="1.10.1200.10">
    <property type="entry name" value="ACP-like"/>
    <property type="match status" value="1"/>
</dbReference>
<evidence type="ECO:0000259" key="5">
    <source>
        <dbReference type="PROSITE" id="PS50075"/>
    </source>
</evidence>
<dbReference type="InterPro" id="IPR020841">
    <property type="entry name" value="PKS_Beta-ketoAc_synthase_dom"/>
</dbReference>
<evidence type="ECO:0000256" key="4">
    <source>
        <dbReference type="SAM" id="MobiDB-lite"/>
    </source>
</evidence>
<dbReference type="Pfam" id="PF16197">
    <property type="entry name" value="KAsynt_C_assoc"/>
    <property type="match status" value="1"/>
</dbReference>
<feature type="domain" description="Carrier" evidence="5">
    <location>
        <begin position="709"/>
        <end position="784"/>
    </location>
</feature>
<dbReference type="Pfam" id="PF00109">
    <property type="entry name" value="ketoacyl-synt"/>
    <property type="match status" value="1"/>
</dbReference>
<name>A0A841AV72_9PSEU</name>
<dbReference type="SMART" id="SM00825">
    <property type="entry name" value="PKS_KS"/>
    <property type="match status" value="1"/>
</dbReference>
<evidence type="ECO:0000313" key="8">
    <source>
        <dbReference type="Proteomes" id="UP000580861"/>
    </source>
</evidence>
<dbReference type="CDD" id="cd00833">
    <property type="entry name" value="PKS"/>
    <property type="match status" value="1"/>
</dbReference>
<dbReference type="InterPro" id="IPR036736">
    <property type="entry name" value="ACP-like_sf"/>
</dbReference>
<dbReference type="Proteomes" id="UP000580861">
    <property type="component" value="Unassembled WGS sequence"/>
</dbReference>
<evidence type="ECO:0000256" key="3">
    <source>
        <dbReference type="ARBA" id="ARBA00022679"/>
    </source>
</evidence>
<dbReference type="GO" id="GO:0031177">
    <property type="term" value="F:phosphopantetheine binding"/>
    <property type="evidence" value="ECO:0007669"/>
    <property type="project" value="InterPro"/>
</dbReference>
<dbReference type="SUPFAM" id="SSF53474">
    <property type="entry name" value="alpha/beta-Hydrolases"/>
    <property type="match status" value="1"/>
</dbReference>
<dbReference type="PROSITE" id="PS52004">
    <property type="entry name" value="KS3_2"/>
    <property type="match status" value="1"/>
</dbReference>
<dbReference type="GO" id="GO:0004315">
    <property type="term" value="F:3-oxoacyl-[acyl-carrier-protein] synthase activity"/>
    <property type="evidence" value="ECO:0007669"/>
    <property type="project" value="InterPro"/>
</dbReference>
<dbReference type="SMART" id="SM00824">
    <property type="entry name" value="PKS_TE"/>
    <property type="match status" value="1"/>
</dbReference>
<dbReference type="InterPro" id="IPR018201">
    <property type="entry name" value="Ketoacyl_synth_AS"/>
</dbReference>
<dbReference type="Gene3D" id="3.40.50.1820">
    <property type="entry name" value="alpha/beta hydrolase"/>
    <property type="match status" value="1"/>
</dbReference>
<feature type="region of interest" description="Disordered" evidence="4">
    <location>
        <begin position="505"/>
        <end position="524"/>
    </location>
</feature>
<dbReference type="GO" id="GO:0006633">
    <property type="term" value="P:fatty acid biosynthetic process"/>
    <property type="evidence" value="ECO:0007669"/>
    <property type="project" value="InterPro"/>
</dbReference>
<protein>
    <submittedName>
        <fullName evidence="7">Acyl transferase domain-containing protein</fullName>
    </submittedName>
</protein>
<gene>
    <name evidence="7" type="ORF">HDA45_000628</name>
</gene>
<dbReference type="InterPro" id="IPR029058">
    <property type="entry name" value="AB_hydrolase_fold"/>
</dbReference>
<dbReference type="InterPro" id="IPR020806">
    <property type="entry name" value="PKS_PP-bd"/>
</dbReference>
<dbReference type="SMART" id="SM00823">
    <property type="entry name" value="PKS_PP"/>
    <property type="match status" value="1"/>
</dbReference>
<dbReference type="GO" id="GO:0005737">
    <property type="term" value="C:cytoplasm"/>
    <property type="evidence" value="ECO:0007669"/>
    <property type="project" value="TreeGrafter"/>
</dbReference>
<feature type="compositionally biased region" description="Low complexity" evidence="4">
    <location>
        <begin position="511"/>
        <end position="522"/>
    </location>
</feature>
<dbReference type="GO" id="GO:0004312">
    <property type="term" value="F:fatty acid synthase activity"/>
    <property type="evidence" value="ECO:0007669"/>
    <property type="project" value="TreeGrafter"/>
</dbReference>
<dbReference type="InterPro" id="IPR014030">
    <property type="entry name" value="Ketoacyl_synth_N"/>
</dbReference>
<keyword evidence="3 7" id="KW-0808">Transferase</keyword>
<dbReference type="SUPFAM" id="SSF53901">
    <property type="entry name" value="Thiolase-like"/>
    <property type="match status" value="1"/>
</dbReference>
<evidence type="ECO:0000256" key="2">
    <source>
        <dbReference type="ARBA" id="ARBA00022553"/>
    </source>
</evidence>
<reference evidence="7 8" key="1">
    <citation type="submission" date="2020-08" db="EMBL/GenBank/DDBJ databases">
        <title>Sequencing the genomes of 1000 actinobacteria strains.</title>
        <authorList>
            <person name="Klenk H.-P."/>
        </authorList>
    </citation>
    <scope>NUCLEOTIDE SEQUENCE [LARGE SCALE GENOMIC DNA]</scope>
    <source>
        <strain evidence="7 8">DSM 45272</strain>
    </source>
</reference>
<organism evidence="7 8">
    <name type="scientific">Amycolatopsis umgeniensis</name>
    <dbReference type="NCBI Taxonomy" id="336628"/>
    <lineage>
        <taxon>Bacteria</taxon>
        <taxon>Bacillati</taxon>
        <taxon>Actinomycetota</taxon>
        <taxon>Actinomycetes</taxon>
        <taxon>Pseudonocardiales</taxon>
        <taxon>Pseudonocardiaceae</taxon>
        <taxon>Amycolatopsis</taxon>
    </lineage>
</organism>
<proteinExistence type="predicted"/>
<keyword evidence="2" id="KW-0597">Phosphoprotein</keyword>
<keyword evidence="1" id="KW-0596">Phosphopantetheine</keyword>
<dbReference type="PROSITE" id="PS50075">
    <property type="entry name" value="CARRIER"/>
    <property type="match status" value="1"/>
</dbReference>
<dbReference type="PANTHER" id="PTHR43775:SF37">
    <property type="entry name" value="SI:DKEY-61P9.11"/>
    <property type="match status" value="1"/>
</dbReference>
<dbReference type="InterPro" id="IPR014031">
    <property type="entry name" value="Ketoacyl_synth_C"/>
</dbReference>
<accession>A0A841AV72</accession>
<dbReference type="GO" id="GO:0005886">
    <property type="term" value="C:plasma membrane"/>
    <property type="evidence" value="ECO:0007669"/>
    <property type="project" value="TreeGrafter"/>
</dbReference>
<dbReference type="AlphaFoldDB" id="A0A841AV72"/>
<dbReference type="InterPro" id="IPR032821">
    <property type="entry name" value="PKS_assoc"/>
</dbReference>
<evidence type="ECO:0000259" key="6">
    <source>
        <dbReference type="PROSITE" id="PS52004"/>
    </source>
</evidence>
<feature type="domain" description="Ketosynthase family 3 (KS3)" evidence="6">
    <location>
        <begin position="5"/>
        <end position="422"/>
    </location>
</feature>
<dbReference type="InterPro" id="IPR001031">
    <property type="entry name" value="Thioesterase"/>
</dbReference>
<dbReference type="InterPro" id="IPR009081">
    <property type="entry name" value="PP-bd_ACP"/>
</dbReference>